<feature type="region of interest" description="Disordered" evidence="16">
    <location>
        <begin position="424"/>
        <end position="448"/>
    </location>
</feature>
<reference evidence="19" key="2">
    <citation type="submission" date="2020-04" db="EMBL/GenBank/DDBJ databases">
        <authorList>
            <consortium name="NCBI Genome Project"/>
        </authorList>
    </citation>
    <scope>NUCLEOTIDE SEQUENCE</scope>
    <source>
        <strain evidence="19">CBS 781.70</strain>
    </source>
</reference>
<feature type="non-terminal residue" evidence="17">
    <location>
        <position position="479"/>
    </location>
</feature>
<keyword evidence="6" id="KW-0812">Transmembrane</keyword>
<dbReference type="EMBL" id="ML975163">
    <property type="protein sequence ID" value="KAF1811108.1"/>
    <property type="molecule type" value="Genomic_DNA"/>
</dbReference>
<dbReference type="Pfam" id="PF00450">
    <property type="entry name" value="Peptidase_S10"/>
    <property type="match status" value="1"/>
</dbReference>
<dbReference type="GO" id="GO:0005802">
    <property type="term" value="C:trans-Golgi network"/>
    <property type="evidence" value="ECO:0007669"/>
    <property type="project" value="TreeGrafter"/>
</dbReference>
<evidence type="ECO:0000256" key="16">
    <source>
        <dbReference type="SAM" id="MobiDB-lite"/>
    </source>
</evidence>
<dbReference type="Gene3D" id="3.40.50.1820">
    <property type="entry name" value="alpha/beta hydrolase"/>
    <property type="match status" value="1"/>
</dbReference>
<keyword evidence="10" id="KW-1133">Transmembrane helix</keyword>
<dbReference type="InterPro" id="IPR029058">
    <property type="entry name" value="AB_hydrolase_fold"/>
</dbReference>
<gene>
    <name evidence="17 19" type="ORF">P152DRAFT_438884</name>
</gene>
<dbReference type="EC" id="3.4.16.-" evidence="15"/>
<dbReference type="InterPro" id="IPR001563">
    <property type="entry name" value="Peptidase_S10"/>
</dbReference>
<comment type="similarity">
    <text evidence="3 15">Belongs to the peptidase S10 family.</text>
</comment>
<keyword evidence="7" id="KW-0053">Apoptosis</keyword>
<dbReference type="GeneID" id="54418193"/>
<evidence type="ECO:0000256" key="7">
    <source>
        <dbReference type="ARBA" id="ARBA00022703"/>
    </source>
</evidence>
<evidence type="ECO:0000256" key="6">
    <source>
        <dbReference type="ARBA" id="ARBA00022692"/>
    </source>
</evidence>
<evidence type="ECO:0000256" key="15">
    <source>
        <dbReference type="RuleBase" id="RU361156"/>
    </source>
</evidence>
<evidence type="ECO:0000256" key="8">
    <source>
        <dbReference type="ARBA" id="ARBA00022729"/>
    </source>
</evidence>
<evidence type="ECO:0000256" key="14">
    <source>
        <dbReference type="ARBA" id="ARBA00037042"/>
    </source>
</evidence>
<evidence type="ECO:0000256" key="4">
    <source>
        <dbReference type="ARBA" id="ARBA00022645"/>
    </source>
</evidence>
<evidence type="ECO:0000256" key="1">
    <source>
        <dbReference type="ARBA" id="ARBA00001003"/>
    </source>
</evidence>
<evidence type="ECO:0000256" key="12">
    <source>
        <dbReference type="ARBA" id="ARBA00023136"/>
    </source>
</evidence>
<dbReference type="GO" id="GO:0006915">
    <property type="term" value="P:apoptotic process"/>
    <property type="evidence" value="ECO:0007669"/>
    <property type="project" value="UniProtKB-KW"/>
</dbReference>
<keyword evidence="8" id="KW-0732">Signal</keyword>
<name>A0A6G1FZ99_9PEZI</name>
<dbReference type="PROSITE" id="PS00131">
    <property type="entry name" value="CARBOXYPEPT_SER_SER"/>
    <property type="match status" value="1"/>
</dbReference>
<evidence type="ECO:0000256" key="3">
    <source>
        <dbReference type="ARBA" id="ARBA00009431"/>
    </source>
</evidence>
<evidence type="ECO:0000256" key="10">
    <source>
        <dbReference type="ARBA" id="ARBA00022989"/>
    </source>
</evidence>
<organism evidence="17">
    <name type="scientific">Eremomyces bilateralis CBS 781.70</name>
    <dbReference type="NCBI Taxonomy" id="1392243"/>
    <lineage>
        <taxon>Eukaryota</taxon>
        <taxon>Fungi</taxon>
        <taxon>Dikarya</taxon>
        <taxon>Ascomycota</taxon>
        <taxon>Pezizomycotina</taxon>
        <taxon>Dothideomycetes</taxon>
        <taxon>Dothideomycetes incertae sedis</taxon>
        <taxon>Eremomycetales</taxon>
        <taxon>Eremomycetaceae</taxon>
        <taxon>Eremomyces</taxon>
    </lineage>
</organism>
<dbReference type="RefSeq" id="XP_033532739.1">
    <property type="nucleotide sequence ID" value="XM_033677623.1"/>
</dbReference>
<protein>
    <recommendedName>
        <fullName evidence="15">Carboxypeptidase</fullName>
        <ecNumber evidence="15">3.4.16.-</ecNumber>
    </recommendedName>
</protein>
<keyword evidence="5 15" id="KW-0645">Protease</keyword>
<evidence type="ECO:0000313" key="19">
    <source>
        <dbReference type="RefSeq" id="XP_033532739.1"/>
    </source>
</evidence>
<comment type="catalytic activity">
    <reaction evidence="1">
        <text>Preferential release of a C-terminal arginine or lysine residue.</text>
        <dbReference type="EC" id="3.4.16.6"/>
    </reaction>
</comment>
<dbReference type="SUPFAM" id="SSF53474">
    <property type="entry name" value="alpha/beta-Hydrolases"/>
    <property type="match status" value="1"/>
</dbReference>
<evidence type="ECO:0000256" key="2">
    <source>
        <dbReference type="ARBA" id="ARBA00004393"/>
    </source>
</evidence>
<evidence type="ECO:0000256" key="5">
    <source>
        <dbReference type="ARBA" id="ARBA00022670"/>
    </source>
</evidence>
<evidence type="ECO:0000256" key="11">
    <source>
        <dbReference type="ARBA" id="ARBA00023034"/>
    </source>
</evidence>
<feature type="compositionally biased region" description="Polar residues" evidence="16">
    <location>
        <begin position="434"/>
        <end position="448"/>
    </location>
</feature>
<reference evidence="17 19" key="1">
    <citation type="submission" date="2020-01" db="EMBL/GenBank/DDBJ databases">
        <authorList>
            <consortium name="DOE Joint Genome Institute"/>
            <person name="Haridas S."/>
            <person name="Albert R."/>
            <person name="Binder M."/>
            <person name="Bloem J."/>
            <person name="Labutti K."/>
            <person name="Salamov A."/>
            <person name="Andreopoulos B."/>
            <person name="Baker S.E."/>
            <person name="Barry K."/>
            <person name="Bills G."/>
            <person name="Bluhm B.H."/>
            <person name="Cannon C."/>
            <person name="Castanera R."/>
            <person name="Culley D.E."/>
            <person name="Daum C."/>
            <person name="Ezra D."/>
            <person name="Gonzalez J.B."/>
            <person name="Henrissat B."/>
            <person name="Kuo A."/>
            <person name="Liang C."/>
            <person name="Lipzen A."/>
            <person name="Lutzoni F."/>
            <person name="Magnuson J."/>
            <person name="Mondo S."/>
            <person name="Nolan M."/>
            <person name="Ohm R."/>
            <person name="Pangilinan J."/>
            <person name="Park H.-J."/>
            <person name="Ramirez L."/>
            <person name="Alfaro M."/>
            <person name="Sun H."/>
            <person name="Tritt A."/>
            <person name="Yoshinaga Y."/>
            <person name="Zwiers L.-H."/>
            <person name="Turgeon B.G."/>
            <person name="Goodwin S.B."/>
            <person name="Spatafora J.W."/>
            <person name="Crous P.W."/>
            <person name="Grigoriev I.V."/>
        </authorList>
    </citation>
    <scope>NUCLEOTIDE SEQUENCE</scope>
    <source>
        <strain evidence="17 19">CBS 781.70</strain>
    </source>
</reference>
<dbReference type="PANTHER" id="PTHR11802:SF190">
    <property type="entry name" value="PHEROMONE-PROCESSING CARBOXYPEPTIDASE KEX1"/>
    <property type="match status" value="1"/>
</dbReference>
<reference evidence="19" key="3">
    <citation type="submission" date="2025-04" db="UniProtKB">
        <authorList>
            <consortium name="RefSeq"/>
        </authorList>
    </citation>
    <scope>IDENTIFICATION</scope>
    <source>
        <strain evidence="19">CBS 781.70</strain>
    </source>
</reference>
<comment type="function">
    <text evidence="14">Protease with a carboxypeptidase B-like function involved in the C-terminal processing of the lysine and arginine residues from protein precursors. Promotes cell fusion and is involved in the programmed cell death.</text>
</comment>
<dbReference type="GO" id="GO:0006508">
    <property type="term" value="P:proteolysis"/>
    <property type="evidence" value="ECO:0007669"/>
    <property type="project" value="UniProtKB-KW"/>
</dbReference>
<comment type="subcellular location">
    <subcellularLocation>
        <location evidence="2">Golgi apparatus</location>
        <location evidence="2">trans-Golgi network membrane</location>
        <topology evidence="2">Single-pass type I membrane protein</topology>
    </subcellularLocation>
</comment>
<keyword evidence="9 15" id="KW-0378">Hydrolase</keyword>
<dbReference type="InterPro" id="IPR018202">
    <property type="entry name" value="Ser_caboxypep_ser_AS"/>
</dbReference>
<keyword evidence="4 15" id="KW-0121">Carboxypeptidase</keyword>
<dbReference type="PRINTS" id="PR00724">
    <property type="entry name" value="CRBOXYPTASEC"/>
</dbReference>
<dbReference type="GO" id="GO:0004185">
    <property type="term" value="F:serine-type carboxypeptidase activity"/>
    <property type="evidence" value="ECO:0007669"/>
    <property type="project" value="UniProtKB-UniRule"/>
</dbReference>
<sequence>MLMRHSHIPVDPANNGHLFFWHFANRHLADKPRTVLWLNGGPGCSSEDGALMEIGPYRVREGGQLELNPGSWDEFANVLFVDQPVGTGFSYVDTNSYVHELGEMAGQFVVFLENYYKLFPEAMGDELYIAGESYAGQYIPYIAKAILERNKKNLAHPINLEGLIIGNGWISPAAQYPSYLQYAYKAGLIESGSAQDTQVQAQQSICMKALKAGASNQVDTSSCELILQEILRATQDHTDTPCVNMYDVRLRDTYPSCGMNWPPDLDHVTPYLRRDDVKQALHVDGAKRTGWTECNGAVGGAFTARNSVPSVHLLPDLLEEVPIVLFSGDKDLICNHIGTEDLIHSLSFNGGTGFEISPGVWAPRRQWTFEGEPAGLYQEARNLTYVLFYNSSHMVPFDYPRRTRDMLDRFIGVDIASIGGQPAKSVLDGEDAGPQTSVGGHPNSTTAQQEQVQKLKDAEWKAYYRSGEIALVVVALAAG</sequence>
<dbReference type="FunFam" id="3.40.50.1820:FF:000121">
    <property type="entry name" value="Carboxypeptidase D"/>
    <property type="match status" value="1"/>
</dbReference>
<keyword evidence="11" id="KW-0333">Golgi apparatus</keyword>
<dbReference type="AlphaFoldDB" id="A0A6G1FZ99"/>
<evidence type="ECO:0000256" key="13">
    <source>
        <dbReference type="ARBA" id="ARBA00023180"/>
    </source>
</evidence>
<proteinExistence type="inferred from homology"/>
<keyword evidence="18" id="KW-1185">Reference proteome</keyword>
<keyword evidence="13" id="KW-0325">Glycoprotein</keyword>
<dbReference type="OrthoDB" id="443318at2759"/>
<keyword evidence="12" id="KW-0472">Membrane</keyword>
<evidence type="ECO:0000313" key="18">
    <source>
        <dbReference type="Proteomes" id="UP000504638"/>
    </source>
</evidence>
<evidence type="ECO:0000313" key="17">
    <source>
        <dbReference type="EMBL" id="KAF1811108.1"/>
    </source>
</evidence>
<accession>A0A6G1FZ99</accession>
<dbReference type="PANTHER" id="PTHR11802">
    <property type="entry name" value="SERINE PROTEASE FAMILY S10 SERINE CARBOXYPEPTIDASE"/>
    <property type="match status" value="1"/>
</dbReference>
<evidence type="ECO:0000256" key="9">
    <source>
        <dbReference type="ARBA" id="ARBA00022801"/>
    </source>
</evidence>
<dbReference type="Proteomes" id="UP000504638">
    <property type="component" value="Unplaced"/>
</dbReference>